<evidence type="ECO:0000256" key="1">
    <source>
        <dbReference type="SAM" id="SignalP"/>
    </source>
</evidence>
<dbReference type="InterPro" id="IPR009078">
    <property type="entry name" value="Ferritin-like_SF"/>
</dbReference>
<keyword evidence="1" id="KW-0732">Signal</keyword>
<protein>
    <submittedName>
        <fullName evidence="2">Ferritin-like domain-containing protein</fullName>
    </submittedName>
</protein>
<dbReference type="RefSeq" id="WP_394838569.1">
    <property type="nucleotide sequence ID" value="NZ_CP089929.1"/>
</dbReference>
<reference evidence="2" key="1">
    <citation type="submission" date="2021-12" db="EMBL/GenBank/DDBJ databases">
        <title>Discovery of the Pendulisporaceae a myxobacterial family with distinct sporulation behavior and unique specialized metabolism.</title>
        <authorList>
            <person name="Garcia R."/>
            <person name="Popoff A."/>
            <person name="Bader C.D."/>
            <person name="Loehr J."/>
            <person name="Walesch S."/>
            <person name="Walt C."/>
            <person name="Boldt J."/>
            <person name="Bunk B."/>
            <person name="Haeckl F.J.F.P.J."/>
            <person name="Gunesch A.P."/>
            <person name="Birkelbach J."/>
            <person name="Nuebel U."/>
            <person name="Pietschmann T."/>
            <person name="Bach T."/>
            <person name="Mueller R."/>
        </authorList>
    </citation>
    <scope>NUCLEOTIDE SEQUENCE</scope>
    <source>
        <strain evidence="2">MSr11367</strain>
    </source>
</reference>
<keyword evidence="3" id="KW-1185">Reference proteome</keyword>
<dbReference type="Proteomes" id="UP001374803">
    <property type="component" value="Chromosome"/>
</dbReference>
<accession>A0ABZ2LIC1</accession>
<dbReference type="InterPro" id="IPR012348">
    <property type="entry name" value="RNR-like"/>
</dbReference>
<proteinExistence type="predicted"/>
<feature type="chain" id="PRO_5047196470" evidence="1">
    <location>
        <begin position="26"/>
        <end position="452"/>
    </location>
</feature>
<dbReference type="PROSITE" id="PS51257">
    <property type="entry name" value="PROKAR_LIPOPROTEIN"/>
    <property type="match status" value="1"/>
</dbReference>
<dbReference type="EMBL" id="CP089983">
    <property type="protein sequence ID" value="WXB08895.1"/>
    <property type="molecule type" value="Genomic_DNA"/>
</dbReference>
<feature type="signal peptide" evidence="1">
    <location>
        <begin position="1"/>
        <end position="25"/>
    </location>
</feature>
<evidence type="ECO:0000313" key="2">
    <source>
        <dbReference type="EMBL" id="WXB08895.1"/>
    </source>
</evidence>
<dbReference type="CDD" id="cd00657">
    <property type="entry name" value="Ferritin_like"/>
    <property type="match status" value="1"/>
</dbReference>
<sequence length="452" mass="48261">MRTTHSVASLRKLFFSVVSPIPVLAMVACSSDNDEPAGIDRSGLSETACVSRERPLEKVKAGNAADYLALRTQLYRSEPGGPVPSGEPTTYSSVGTACSSAANQAKCLKDLADLRPAIVPGKLGPGIPGPSLSYLVYTRRDEVGAVVSNEEFSAFLRPVADLDTAAFLVHRNGYDLACEDTQHNARVSDDGFDVLARKGDGCGKGHDITENLLHVDKDGKIAVRASVVVEPADPQCTYGRKPEGFEPAGAVEEASPLGRFFAIAAELEAASVPAFVRLAEELAHHGAPAQLVDDARSAARDEIRHTAMMTSLARRFGAEPSTPDVPQRPVRGLFEIALENAVEGCVHETYAALQATHQARHAEDRRIRKVMERIAEDETRHGALAWNVASWIEPRLSGEERALIDRARRGAAASLMNTAAEPHPDVVHVAGAPSAAQASRLLHAVAGELWAA</sequence>
<dbReference type="SUPFAM" id="SSF47240">
    <property type="entry name" value="Ferritin-like"/>
    <property type="match status" value="1"/>
</dbReference>
<dbReference type="Gene3D" id="1.10.620.20">
    <property type="entry name" value="Ribonucleotide Reductase, subunit A"/>
    <property type="match status" value="1"/>
</dbReference>
<gene>
    <name evidence="2" type="ORF">LVJ94_16860</name>
</gene>
<evidence type="ECO:0000313" key="3">
    <source>
        <dbReference type="Proteomes" id="UP001374803"/>
    </source>
</evidence>
<name>A0ABZ2LIC1_9BACT</name>
<organism evidence="2 3">
    <name type="scientific">Pendulispora rubella</name>
    <dbReference type="NCBI Taxonomy" id="2741070"/>
    <lineage>
        <taxon>Bacteria</taxon>
        <taxon>Pseudomonadati</taxon>
        <taxon>Myxococcota</taxon>
        <taxon>Myxococcia</taxon>
        <taxon>Myxococcales</taxon>
        <taxon>Sorangiineae</taxon>
        <taxon>Pendulisporaceae</taxon>
        <taxon>Pendulispora</taxon>
    </lineage>
</organism>